<organism evidence="3 4">
    <name type="scientific">Euplotes crassus</name>
    <dbReference type="NCBI Taxonomy" id="5936"/>
    <lineage>
        <taxon>Eukaryota</taxon>
        <taxon>Sar</taxon>
        <taxon>Alveolata</taxon>
        <taxon>Ciliophora</taxon>
        <taxon>Intramacronucleata</taxon>
        <taxon>Spirotrichea</taxon>
        <taxon>Hypotrichia</taxon>
        <taxon>Euplotida</taxon>
        <taxon>Euplotidae</taxon>
        <taxon>Moneuplotes</taxon>
    </lineage>
</organism>
<dbReference type="InterPro" id="IPR006083">
    <property type="entry name" value="PRK/URK"/>
</dbReference>
<evidence type="ECO:0000313" key="4">
    <source>
        <dbReference type="Proteomes" id="UP001295684"/>
    </source>
</evidence>
<keyword evidence="4" id="KW-1185">Reference proteome</keyword>
<reference evidence="3" key="1">
    <citation type="submission" date="2023-07" db="EMBL/GenBank/DDBJ databases">
        <authorList>
            <consortium name="AG Swart"/>
            <person name="Singh M."/>
            <person name="Singh A."/>
            <person name="Seah K."/>
            <person name="Emmerich C."/>
        </authorList>
    </citation>
    <scope>NUCLEOTIDE SEQUENCE</scope>
    <source>
        <strain evidence="3">DP1</strain>
    </source>
</reference>
<feature type="domain" description="Phosphoribulokinase/uridine kinase" evidence="2">
    <location>
        <begin position="77"/>
        <end position="285"/>
    </location>
</feature>
<dbReference type="PANTHER" id="PTHR10285">
    <property type="entry name" value="URIDINE KINASE"/>
    <property type="match status" value="1"/>
</dbReference>
<evidence type="ECO:0000259" key="2">
    <source>
        <dbReference type="Pfam" id="PF00485"/>
    </source>
</evidence>
<proteinExistence type="predicted"/>
<feature type="region of interest" description="Disordered" evidence="1">
    <location>
        <begin position="1"/>
        <end position="51"/>
    </location>
</feature>
<dbReference type="Gene3D" id="3.40.50.300">
    <property type="entry name" value="P-loop containing nucleotide triphosphate hydrolases"/>
    <property type="match status" value="1"/>
</dbReference>
<name>A0AAD1U9Q4_EUPCR</name>
<evidence type="ECO:0000256" key="1">
    <source>
        <dbReference type="SAM" id="MobiDB-lite"/>
    </source>
</evidence>
<dbReference type="GO" id="GO:0016301">
    <property type="term" value="F:kinase activity"/>
    <property type="evidence" value="ECO:0007669"/>
    <property type="project" value="InterPro"/>
</dbReference>
<accession>A0AAD1U9Q4</accession>
<sequence length="328" mass="37699">MNYLKNPKQGGDQPDKNEANEAPDEALEPIPMEDTNEEDEESKIDTAKAKDKSFTPVVGNRLTKQLPPLIRRKGVFLIGICGGPSCGKTTLVEHIKMNLVRSIACIKCSDFYKPLLGKGRSTHSHDGLDEELEQIDAEEDHKTAVEKINKLYDFDSPDAIEFDLLIEVLKKLKENKSTTKPKYNKKTKMREENWVKVDPCDVIIVEGHLAFANKELREMFDQKIYIEADDDIRLTRRILKEKKEAEKDGDFDITKCLDKYEKFVKPAYDKYVEPTKKYADMVIPNNVQSELDNNSMSQKERNKLAINRSMLIICNVAEKVCDFVNERY</sequence>
<dbReference type="InterPro" id="IPR027417">
    <property type="entry name" value="P-loop_NTPase"/>
</dbReference>
<dbReference type="SUPFAM" id="SSF52540">
    <property type="entry name" value="P-loop containing nucleoside triphosphate hydrolases"/>
    <property type="match status" value="1"/>
</dbReference>
<dbReference type="EMBL" id="CAMPGE010004017">
    <property type="protein sequence ID" value="CAI2362859.1"/>
    <property type="molecule type" value="Genomic_DNA"/>
</dbReference>
<dbReference type="Pfam" id="PF00485">
    <property type="entry name" value="PRK"/>
    <property type="match status" value="1"/>
</dbReference>
<gene>
    <name evidence="3" type="ORF">ECRASSUSDP1_LOCUS4188</name>
</gene>
<dbReference type="AlphaFoldDB" id="A0AAD1U9Q4"/>
<comment type="caution">
    <text evidence="3">The sequence shown here is derived from an EMBL/GenBank/DDBJ whole genome shotgun (WGS) entry which is preliminary data.</text>
</comment>
<dbReference type="GO" id="GO:0005524">
    <property type="term" value="F:ATP binding"/>
    <property type="evidence" value="ECO:0007669"/>
    <property type="project" value="InterPro"/>
</dbReference>
<evidence type="ECO:0000313" key="3">
    <source>
        <dbReference type="EMBL" id="CAI2362859.1"/>
    </source>
</evidence>
<protein>
    <recommendedName>
        <fullName evidence="2">Phosphoribulokinase/uridine kinase domain-containing protein</fullName>
    </recommendedName>
</protein>
<dbReference type="Proteomes" id="UP001295684">
    <property type="component" value="Unassembled WGS sequence"/>
</dbReference>